<keyword evidence="3" id="KW-1185">Reference proteome</keyword>
<protein>
    <submittedName>
        <fullName evidence="2">Uncharacterized protein</fullName>
    </submittedName>
</protein>
<keyword evidence="1" id="KW-1133">Transmembrane helix</keyword>
<feature type="transmembrane region" description="Helical" evidence="1">
    <location>
        <begin position="79"/>
        <end position="101"/>
    </location>
</feature>
<organism evidence="2 3">
    <name type="scientific">Syntrophaceticus schinkii</name>
    <dbReference type="NCBI Taxonomy" id="499207"/>
    <lineage>
        <taxon>Bacteria</taxon>
        <taxon>Bacillati</taxon>
        <taxon>Bacillota</taxon>
        <taxon>Clostridia</taxon>
        <taxon>Thermoanaerobacterales</taxon>
        <taxon>Thermoanaerobacterales Family III. Incertae Sedis</taxon>
        <taxon>Syntrophaceticus</taxon>
    </lineage>
</organism>
<name>A0A0B7MQF9_9FIRM</name>
<keyword evidence="1" id="KW-0472">Membrane</keyword>
<feature type="transmembrane region" description="Helical" evidence="1">
    <location>
        <begin position="214"/>
        <end position="234"/>
    </location>
</feature>
<dbReference type="OrthoDB" id="1551065at2"/>
<accession>A0A0B7MQF9</accession>
<evidence type="ECO:0000313" key="3">
    <source>
        <dbReference type="Proteomes" id="UP000046155"/>
    </source>
</evidence>
<evidence type="ECO:0000313" key="2">
    <source>
        <dbReference type="EMBL" id="CEO90393.1"/>
    </source>
</evidence>
<feature type="transmembrane region" description="Helical" evidence="1">
    <location>
        <begin position="36"/>
        <end position="59"/>
    </location>
</feature>
<dbReference type="Proteomes" id="UP000046155">
    <property type="component" value="Unassembled WGS sequence"/>
</dbReference>
<feature type="transmembrane region" description="Helical" evidence="1">
    <location>
        <begin position="122"/>
        <end position="144"/>
    </location>
</feature>
<dbReference type="EMBL" id="CDRZ01000286">
    <property type="protein sequence ID" value="CEO90393.1"/>
    <property type="molecule type" value="Genomic_DNA"/>
</dbReference>
<reference evidence="3" key="1">
    <citation type="submission" date="2015-01" db="EMBL/GenBank/DDBJ databases">
        <authorList>
            <person name="Manzoor Shahid"/>
            <person name="Zubair Saima"/>
        </authorList>
    </citation>
    <scope>NUCLEOTIDE SEQUENCE [LARGE SCALE GENOMIC DNA]</scope>
    <source>
        <strain evidence="3">Sp3</strain>
    </source>
</reference>
<gene>
    <name evidence="2" type="ORF">SSCH_850005</name>
</gene>
<evidence type="ECO:0000256" key="1">
    <source>
        <dbReference type="SAM" id="Phobius"/>
    </source>
</evidence>
<proteinExistence type="predicted"/>
<dbReference type="AlphaFoldDB" id="A0A0B7MQF9"/>
<feature type="transmembrane region" description="Helical" evidence="1">
    <location>
        <begin position="6"/>
        <end position="24"/>
    </location>
</feature>
<sequence>MCIFPMVILILSAFVFPIILKSFGPGKGVALQLTTLLLLIIILVFGAFCLSAMATFLLLENKDECTLNTIAVTPIGASGYIMFKMTYIYIMSVITTIIVLLGTKLIAGDQYTIGGVSLFDNIGVIHIISFAVVSGLFVPALALFQGAFAKNKVEGFALIKGTGTVALIPALLILEAFQGKLQYILGVFPNFWAVKGIMLELFPINNSANLSYSMYLLIGTVYSILMLVIVYRFFLKKAEY</sequence>
<feature type="transmembrane region" description="Helical" evidence="1">
    <location>
        <begin position="156"/>
        <end position="174"/>
    </location>
</feature>
<keyword evidence="1" id="KW-0812">Transmembrane</keyword>